<comment type="caution">
    <text evidence="2">The sequence shown here is derived from an EMBL/GenBank/DDBJ whole genome shotgun (WGS) entry which is preliminary data.</text>
</comment>
<reference evidence="2 3" key="1">
    <citation type="submission" date="2020-07" db="EMBL/GenBank/DDBJ databases">
        <title>Roseicoccus Jingziensis gen. nov., sp. nov., isolated from coastal seawater.</title>
        <authorList>
            <person name="Feng X."/>
        </authorList>
    </citation>
    <scope>NUCLEOTIDE SEQUENCE [LARGE SCALE GENOMIC DNA]</scope>
    <source>
        <strain evidence="2 3">N1E253</strain>
    </source>
</reference>
<dbReference type="GO" id="GO:0005886">
    <property type="term" value="C:plasma membrane"/>
    <property type="evidence" value="ECO:0007669"/>
    <property type="project" value="TreeGrafter"/>
</dbReference>
<dbReference type="PANTHER" id="PTHR30336">
    <property type="entry name" value="INNER MEMBRANE PROTEIN, PROBABLE PERMEASE"/>
    <property type="match status" value="1"/>
</dbReference>
<dbReference type="InterPro" id="IPR003848">
    <property type="entry name" value="DUF218"/>
</dbReference>
<gene>
    <name evidence="2" type="ORF">HW115_17720</name>
</gene>
<dbReference type="InterPro" id="IPR051599">
    <property type="entry name" value="Cell_Envelope_Assoc"/>
</dbReference>
<dbReference type="Proteomes" id="UP000557872">
    <property type="component" value="Unassembled WGS sequence"/>
</dbReference>
<accession>A0A851GRR2</accession>
<dbReference type="InterPro" id="IPR014729">
    <property type="entry name" value="Rossmann-like_a/b/a_fold"/>
</dbReference>
<organism evidence="2 3">
    <name type="scientific">Oceaniferula marina</name>
    <dbReference type="NCBI Taxonomy" id="2748318"/>
    <lineage>
        <taxon>Bacteria</taxon>
        <taxon>Pseudomonadati</taxon>
        <taxon>Verrucomicrobiota</taxon>
        <taxon>Verrucomicrobiia</taxon>
        <taxon>Verrucomicrobiales</taxon>
        <taxon>Verrucomicrobiaceae</taxon>
        <taxon>Oceaniferula</taxon>
    </lineage>
</organism>
<sequence>MTEREAIEHIWNYHQMGHHLERAGIIWALGSHDLRVADRVAELWHAGMAPLVVMSGGLGNFTEGVFLKPEANLFAERAMELGVPEEVILIENLSTNTGENVSLTRKVLDQSDVKVLTAIAVQKPYMERRTYATIRAQWPELDVQVTSPQLDFEHYCNEEIPRDEVIAIMVGDLQRIIEYPKMGYMIEQNVPEEVHEAMRLLIGIGYDKHLLEGTSC</sequence>
<dbReference type="CDD" id="cd06259">
    <property type="entry name" value="YdcF-like"/>
    <property type="match status" value="1"/>
</dbReference>
<evidence type="ECO:0000259" key="1">
    <source>
        <dbReference type="Pfam" id="PF02698"/>
    </source>
</evidence>
<keyword evidence="3" id="KW-1185">Reference proteome</keyword>
<dbReference type="Pfam" id="PF02698">
    <property type="entry name" value="DUF218"/>
    <property type="match status" value="1"/>
</dbReference>
<dbReference type="PANTHER" id="PTHR30336:SF20">
    <property type="entry name" value="DUF218 DOMAIN-CONTAINING PROTEIN"/>
    <property type="match status" value="1"/>
</dbReference>
<evidence type="ECO:0000313" key="2">
    <source>
        <dbReference type="EMBL" id="NWK57460.1"/>
    </source>
</evidence>
<dbReference type="AlphaFoldDB" id="A0A851GRR2"/>
<dbReference type="Gene3D" id="3.40.50.620">
    <property type="entry name" value="HUPs"/>
    <property type="match status" value="1"/>
</dbReference>
<proteinExistence type="predicted"/>
<protein>
    <submittedName>
        <fullName evidence="2">YdcF family protein</fullName>
    </submittedName>
</protein>
<dbReference type="EMBL" id="JACBAZ010000012">
    <property type="protein sequence ID" value="NWK57460.1"/>
    <property type="molecule type" value="Genomic_DNA"/>
</dbReference>
<name>A0A851GRR2_9BACT</name>
<feature type="domain" description="DUF218" evidence="1">
    <location>
        <begin position="35"/>
        <end position="140"/>
    </location>
</feature>
<evidence type="ECO:0000313" key="3">
    <source>
        <dbReference type="Proteomes" id="UP000557872"/>
    </source>
</evidence>